<keyword evidence="1" id="KW-0614">Plasmid</keyword>
<geneLocation type="plasmid" evidence="1">
    <name>unnamed1</name>
</geneLocation>
<dbReference type="Proteomes" id="UP000694660">
    <property type="component" value="Unassembled WGS sequence"/>
</dbReference>
<evidence type="ECO:0000313" key="1">
    <source>
        <dbReference type="EMBL" id="MBT0962996.1"/>
    </source>
</evidence>
<dbReference type="AlphaFoldDB" id="A0A944HEL5"/>
<evidence type="ECO:0000313" key="2">
    <source>
        <dbReference type="Proteomes" id="UP000694660"/>
    </source>
</evidence>
<organism evidence="1 2">
    <name type="scientific">Denitromonas iodatirespirans</name>
    <dbReference type="NCBI Taxonomy" id="2795389"/>
    <lineage>
        <taxon>Bacteria</taxon>
        <taxon>Pseudomonadati</taxon>
        <taxon>Pseudomonadota</taxon>
        <taxon>Betaproteobacteria</taxon>
        <taxon>Rhodocyclales</taxon>
        <taxon>Zoogloeaceae</taxon>
        <taxon>Denitromonas</taxon>
    </lineage>
</organism>
<dbReference type="RefSeq" id="WP_214362970.1">
    <property type="nucleotide sequence ID" value="NZ_JAEKFT010000023.1"/>
</dbReference>
<protein>
    <submittedName>
        <fullName evidence="1">Uncharacterized protein</fullName>
    </submittedName>
</protein>
<proteinExistence type="predicted"/>
<gene>
    <name evidence="1" type="ORF">I8J34_17575</name>
</gene>
<name>A0A944HEL5_DENI1</name>
<reference evidence="2" key="1">
    <citation type="journal article" date="2022" name="ISME J.">
        <title>Genetic and phylogenetic analysis of dissimilatory iodate-reducing bacteria identifies potential niches across the world's oceans.</title>
        <authorList>
            <person name="Reyes-Umana V."/>
            <person name="Henning Z."/>
            <person name="Lee K."/>
            <person name="Barnum T.P."/>
            <person name="Coates J.D."/>
        </authorList>
    </citation>
    <scope>NUCLEOTIDE SEQUENCE [LARGE SCALE GENOMIC DNA]</scope>
    <source>
        <strain evidence="2">IR12</strain>
    </source>
</reference>
<keyword evidence="2" id="KW-1185">Reference proteome</keyword>
<sequence>MPSIDKHWLVGKAFARSLQRAIDRNTMIDLLGIVEYDAQRMAHLEDAGFQDTMPAVECLFDYVLDALDVPPHGTDFDREPFEALFYDDYLLENRFPSLDAVIDGLIELRDAHGVRARAHAGRSATTSYLKVVAKRDNNGAES</sequence>
<comment type="caution">
    <text evidence="1">The sequence shown here is derived from an EMBL/GenBank/DDBJ whole genome shotgun (WGS) entry which is preliminary data.</text>
</comment>
<dbReference type="EMBL" id="JAEKFT010000023">
    <property type="protein sequence ID" value="MBT0962996.1"/>
    <property type="molecule type" value="Genomic_DNA"/>
</dbReference>
<accession>A0A944HEL5</accession>